<dbReference type="GO" id="GO:0015297">
    <property type="term" value="F:antiporter activity"/>
    <property type="evidence" value="ECO:0007669"/>
    <property type="project" value="UniProtKB-KW"/>
</dbReference>
<dbReference type="AlphaFoldDB" id="A0A1I1E2N2"/>
<keyword evidence="2" id="KW-0813">Transport</keyword>
<keyword evidence="7" id="KW-0406">Ion transport</keyword>
<dbReference type="InterPro" id="IPR048279">
    <property type="entry name" value="MdtK-like"/>
</dbReference>
<feature type="transmembrane region" description="Helical" evidence="10">
    <location>
        <begin position="240"/>
        <end position="261"/>
    </location>
</feature>
<keyword evidence="5 10" id="KW-0812">Transmembrane</keyword>
<dbReference type="EMBL" id="FOKY01000006">
    <property type="protein sequence ID" value="SFB80942.1"/>
    <property type="molecule type" value="Genomic_DNA"/>
</dbReference>
<dbReference type="Proteomes" id="UP000240042">
    <property type="component" value="Unassembled WGS sequence"/>
</dbReference>
<evidence type="ECO:0000256" key="4">
    <source>
        <dbReference type="ARBA" id="ARBA00022475"/>
    </source>
</evidence>
<evidence type="ECO:0000256" key="9">
    <source>
        <dbReference type="ARBA" id="ARBA00031636"/>
    </source>
</evidence>
<accession>A0A1I1E2N2</accession>
<evidence type="ECO:0000256" key="5">
    <source>
        <dbReference type="ARBA" id="ARBA00022692"/>
    </source>
</evidence>
<comment type="subcellular location">
    <subcellularLocation>
        <location evidence="1">Cell membrane</location>
        <topology evidence="1">Multi-pass membrane protein</topology>
    </subcellularLocation>
</comment>
<feature type="transmembrane region" description="Helical" evidence="10">
    <location>
        <begin position="91"/>
        <end position="109"/>
    </location>
</feature>
<dbReference type="GO" id="GO:0042910">
    <property type="term" value="F:xenobiotic transmembrane transporter activity"/>
    <property type="evidence" value="ECO:0007669"/>
    <property type="project" value="InterPro"/>
</dbReference>
<feature type="transmembrane region" description="Helical" evidence="10">
    <location>
        <begin position="322"/>
        <end position="343"/>
    </location>
</feature>
<keyword evidence="8 10" id="KW-0472">Membrane</keyword>
<feature type="transmembrane region" description="Helical" evidence="10">
    <location>
        <begin position="409"/>
        <end position="428"/>
    </location>
</feature>
<evidence type="ECO:0000256" key="7">
    <source>
        <dbReference type="ARBA" id="ARBA00023065"/>
    </source>
</evidence>
<evidence type="ECO:0000256" key="10">
    <source>
        <dbReference type="SAM" id="Phobius"/>
    </source>
</evidence>
<feature type="transmembrane region" description="Helical" evidence="10">
    <location>
        <begin position="21"/>
        <end position="39"/>
    </location>
</feature>
<dbReference type="GO" id="GO:0005886">
    <property type="term" value="C:plasma membrane"/>
    <property type="evidence" value="ECO:0007669"/>
    <property type="project" value="UniProtKB-SubCell"/>
</dbReference>
<dbReference type="NCBIfam" id="TIGR00797">
    <property type="entry name" value="matE"/>
    <property type="match status" value="1"/>
</dbReference>
<dbReference type="RefSeq" id="WP_092319040.1">
    <property type="nucleotide sequence ID" value="NZ_FOKY01000006.1"/>
</dbReference>
<dbReference type="GO" id="GO:0006811">
    <property type="term" value="P:monoatomic ion transport"/>
    <property type="evidence" value="ECO:0007669"/>
    <property type="project" value="UniProtKB-KW"/>
</dbReference>
<name>A0A1I1E2N2_BREAD</name>
<evidence type="ECO:0000256" key="1">
    <source>
        <dbReference type="ARBA" id="ARBA00004651"/>
    </source>
</evidence>
<organism evidence="11 12">
    <name type="scientific">Brevinema andersonii</name>
    <dbReference type="NCBI Taxonomy" id="34097"/>
    <lineage>
        <taxon>Bacteria</taxon>
        <taxon>Pseudomonadati</taxon>
        <taxon>Spirochaetota</taxon>
        <taxon>Spirochaetia</taxon>
        <taxon>Brevinematales</taxon>
        <taxon>Brevinemataceae</taxon>
        <taxon>Brevinema</taxon>
    </lineage>
</organism>
<evidence type="ECO:0000313" key="12">
    <source>
        <dbReference type="Proteomes" id="UP000240042"/>
    </source>
</evidence>
<evidence type="ECO:0000256" key="6">
    <source>
        <dbReference type="ARBA" id="ARBA00022989"/>
    </source>
</evidence>
<gene>
    <name evidence="11" type="ORF">SAMN02745150_00886</name>
</gene>
<dbReference type="OrthoDB" id="62420at2"/>
<reference evidence="12" key="1">
    <citation type="submission" date="2016-10" db="EMBL/GenBank/DDBJ databases">
        <authorList>
            <person name="Varghese N."/>
            <person name="Submissions S."/>
        </authorList>
    </citation>
    <scope>NUCLEOTIDE SEQUENCE [LARGE SCALE GENOMIC DNA]</scope>
    <source>
        <strain evidence="12">ATCC 43811</strain>
    </source>
</reference>
<protein>
    <recommendedName>
        <fullName evidence="9">Multidrug-efflux transporter</fullName>
    </recommendedName>
</protein>
<feature type="transmembrane region" description="Helical" evidence="10">
    <location>
        <begin position="190"/>
        <end position="213"/>
    </location>
</feature>
<dbReference type="Pfam" id="PF01554">
    <property type="entry name" value="MatE"/>
    <property type="match status" value="2"/>
</dbReference>
<dbReference type="PANTHER" id="PTHR43298:SF2">
    <property type="entry name" value="FMN_FAD EXPORTER YEEO-RELATED"/>
    <property type="match status" value="1"/>
</dbReference>
<dbReference type="InterPro" id="IPR002528">
    <property type="entry name" value="MATE_fam"/>
</dbReference>
<evidence type="ECO:0000313" key="11">
    <source>
        <dbReference type="EMBL" id="SFB80942.1"/>
    </source>
</evidence>
<evidence type="ECO:0000256" key="8">
    <source>
        <dbReference type="ARBA" id="ARBA00023136"/>
    </source>
</evidence>
<dbReference type="PANTHER" id="PTHR43298">
    <property type="entry name" value="MULTIDRUG RESISTANCE PROTEIN NORM-RELATED"/>
    <property type="match status" value="1"/>
</dbReference>
<keyword evidence="4" id="KW-1003">Cell membrane</keyword>
<sequence length="446" mass="50784">MNNIFITRRMRKIAWPLTINTLTFYAVAITDSVFIGHYRPDGLDILNTIMLPYITLNQLMDYMHMGTVILATQSIGAKFYHKAQKIVENGFFVYGMVGAVFWALWFFGAEKIYSLLDPNAETLKIAVDYMHIVSFSYLMNGFIYKGVQSVFATTGYTKPFMIVGIVQVLANTVFNRLFIHGDFFFPELGISGAAWGTIVSTALGNLLMLYYLFQQKNIMPTLKGIVHPDKKLVYQTIRMGFPVGIDMVLWGLGGNFLVWVINNTDPSLNRFMFFFITLPEFGFRMYSGYILAVTNLAGRAFGARNIKKVIKVMYFGLRDAGLISLGVALIYIFFAKYIAYMFTSDPQTIDLLKKYIPLMVLITLPRTLWEIFNGILHGMGITLWGMFVQMVGLTAIALQSYFFVGQLHWGVFGIFLIYVVDEILRVIFMGGRLFFSLKNIKVSSNR</sequence>
<dbReference type="InterPro" id="IPR050222">
    <property type="entry name" value="MATE_MdtK"/>
</dbReference>
<dbReference type="STRING" id="34097.SAMN02745150_00886"/>
<feature type="transmembrane region" description="Helical" evidence="10">
    <location>
        <begin position="59"/>
        <end position="79"/>
    </location>
</feature>
<evidence type="ECO:0000256" key="2">
    <source>
        <dbReference type="ARBA" id="ARBA00022448"/>
    </source>
</evidence>
<feature type="transmembrane region" description="Helical" evidence="10">
    <location>
        <begin position="281"/>
        <end position="301"/>
    </location>
</feature>
<keyword evidence="12" id="KW-1185">Reference proteome</keyword>
<dbReference type="PIRSF" id="PIRSF006603">
    <property type="entry name" value="DinF"/>
    <property type="match status" value="1"/>
</dbReference>
<keyword evidence="3" id="KW-0050">Antiport</keyword>
<feature type="transmembrane region" description="Helical" evidence="10">
    <location>
        <begin position="355"/>
        <end position="376"/>
    </location>
</feature>
<keyword evidence="6 10" id="KW-1133">Transmembrane helix</keyword>
<feature type="transmembrane region" description="Helical" evidence="10">
    <location>
        <begin position="383"/>
        <end position="403"/>
    </location>
</feature>
<feature type="transmembrane region" description="Helical" evidence="10">
    <location>
        <begin position="159"/>
        <end position="178"/>
    </location>
</feature>
<proteinExistence type="predicted"/>
<feature type="transmembrane region" description="Helical" evidence="10">
    <location>
        <begin position="129"/>
        <end position="147"/>
    </location>
</feature>
<evidence type="ECO:0000256" key="3">
    <source>
        <dbReference type="ARBA" id="ARBA00022449"/>
    </source>
</evidence>